<feature type="domain" description="N-acetyltransferase" evidence="1">
    <location>
        <begin position="33"/>
        <end position="192"/>
    </location>
</feature>
<protein>
    <submittedName>
        <fullName evidence="2">RimJ/RimL family protein N-acetyltransferase</fullName>
    </submittedName>
</protein>
<dbReference type="InterPro" id="IPR000182">
    <property type="entry name" value="GNAT_dom"/>
</dbReference>
<dbReference type="Proteomes" id="UP001549110">
    <property type="component" value="Unassembled WGS sequence"/>
</dbReference>
<comment type="caution">
    <text evidence="2">The sequence shown here is derived from an EMBL/GenBank/DDBJ whole genome shotgun (WGS) entry which is preliminary data.</text>
</comment>
<dbReference type="PANTHER" id="PTHR43792:SF1">
    <property type="entry name" value="N-ACETYLTRANSFERASE DOMAIN-CONTAINING PROTEIN"/>
    <property type="match status" value="1"/>
</dbReference>
<name>A0ABV2EH71_9CAUL</name>
<sequence>MGLQTHGEAWRHHAKRAKVGAMSLGPTLETARLILRPIAPEDFEPWAAFAADEEAARFLGGPQPREVAWRSMSTMAGSWVIRGFGMFSVIEKESGRWAGRLGPWRPEGWPGTEVGWGVAREFWGRGYAPEGAAAAIDWAFDQLGWTEVIHCIDPGNVNSQGVARKLGSTILRHAVLPPPINDSVDIWGQTREQWRTRR</sequence>
<accession>A0ABV2EH71</accession>
<dbReference type="InterPro" id="IPR016181">
    <property type="entry name" value="Acyl_CoA_acyltransferase"/>
</dbReference>
<dbReference type="Gene3D" id="3.40.630.30">
    <property type="match status" value="1"/>
</dbReference>
<reference evidence="2 3" key="1">
    <citation type="submission" date="2024-06" db="EMBL/GenBank/DDBJ databases">
        <title>Genomic Encyclopedia of Type Strains, Phase IV (KMG-IV): sequencing the most valuable type-strain genomes for metagenomic binning, comparative biology and taxonomic classification.</title>
        <authorList>
            <person name="Goeker M."/>
        </authorList>
    </citation>
    <scope>NUCLEOTIDE SEQUENCE [LARGE SCALE GENOMIC DNA]</scope>
    <source>
        <strain evidence="2 3">DSM 17809</strain>
    </source>
</reference>
<evidence type="ECO:0000259" key="1">
    <source>
        <dbReference type="PROSITE" id="PS51186"/>
    </source>
</evidence>
<organism evidence="2 3">
    <name type="scientific">Phenylobacterium koreense</name>
    <dbReference type="NCBI Taxonomy" id="266125"/>
    <lineage>
        <taxon>Bacteria</taxon>
        <taxon>Pseudomonadati</taxon>
        <taxon>Pseudomonadota</taxon>
        <taxon>Alphaproteobacteria</taxon>
        <taxon>Caulobacterales</taxon>
        <taxon>Caulobacteraceae</taxon>
        <taxon>Phenylobacterium</taxon>
    </lineage>
</organism>
<dbReference type="InterPro" id="IPR051531">
    <property type="entry name" value="N-acetyltransferase"/>
</dbReference>
<gene>
    <name evidence="2" type="ORF">ABID41_001476</name>
</gene>
<dbReference type="SUPFAM" id="SSF55729">
    <property type="entry name" value="Acyl-CoA N-acyltransferases (Nat)"/>
    <property type="match status" value="1"/>
</dbReference>
<dbReference type="PROSITE" id="PS51186">
    <property type="entry name" value="GNAT"/>
    <property type="match status" value="1"/>
</dbReference>
<evidence type="ECO:0000313" key="3">
    <source>
        <dbReference type="Proteomes" id="UP001549110"/>
    </source>
</evidence>
<dbReference type="EMBL" id="JBEPLU010000001">
    <property type="protein sequence ID" value="MET3526381.1"/>
    <property type="molecule type" value="Genomic_DNA"/>
</dbReference>
<dbReference type="PANTHER" id="PTHR43792">
    <property type="entry name" value="GNAT FAMILY, PUTATIVE (AFU_ORTHOLOGUE AFUA_3G00765)-RELATED-RELATED"/>
    <property type="match status" value="1"/>
</dbReference>
<evidence type="ECO:0000313" key="2">
    <source>
        <dbReference type="EMBL" id="MET3526381.1"/>
    </source>
</evidence>
<dbReference type="Pfam" id="PF13302">
    <property type="entry name" value="Acetyltransf_3"/>
    <property type="match status" value="1"/>
</dbReference>
<proteinExistence type="predicted"/>
<keyword evidence="3" id="KW-1185">Reference proteome</keyword>